<protein>
    <recommendedName>
        <fullName evidence="1">Aminotransferase-like plant mobile domain-containing protein</fullName>
    </recommendedName>
</protein>
<dbReference type="AlphaFoldDB" id="A0AAD4S4A6"/>
<keyword evidence="3" id="KW-1185">Reference proteome</keyword>
<name>A0AAD4S4A6_9MAGN</name>
<dbReference type="InterPro" id="IPR044824">
    <property type="entry name" value="MAIN-like"/>
</dbReference>
<evidence type="ECO:0000313" key="2">
    <source>
        <dbReference type="EMBL" id="KAI3860644.1"/>
    </source>
</evidence>
<dbReference type="Pfam" id="PF10536">
    <property type="entry name" value="PMD"/>
    <property type="match status" value="1"/>
</dbReference>
<dbReference type="InterPro" id="IPR019557">
    <property type="entry name" value="AminoTfrase-like_pln_mobile"/>
</dbReference>
<dbReference type="PANTHER" id="PTHR46033">
    <property type="entry name" value="PROTEIN MAIN-LIKE 2"/>
    <property type="match status" value="1"/>
</dbReference>
<dbReference type="Proteomes" id="UP001202328">
    <property type="component" value="Unassembled WGS sequence"/>
</dbReference>
<accession>A0AAD4S4A6</accession>
<sequence>MLTGLSIGDGPAVPYDSGKYQFEYVREHIFPDIQDASRCPKEASWVSNSITITYLSSYFLKEKLVEAENDNTLAHKVAIAFFMYVLGHFFFSNAKTYIDAGWLDAFEYLDAVSTYDWGSAAFSRLYAALRLASRRQKALSGAFQILE</sequence>
<feature type="domain" description="Aminotransferase-like plant mobile" evidence="1">
    <location>
        <begin position="38"/>
        <end position="146"/>
    </location>
</feature>
<proteinExistence type="predicted"/>
<comment type="caution">
    <text evidence="2">The sequence shown here is derived from an EMBL/GenBank/DDBJ whole genome shotgun (WGS) entry which is preliminary data.</text>
</comment>
<evidence type="ECO:0000313" key="3">
    <source>
        <dbReference type="Proteomes" id="UP001202328"/>
    </source>
</evidence>
<evidence type="ECO:0000259" key="1">
    <source>
        <dbReference type="Pfam" id="PF10536"/>
    </source>
</evidence>
<reference evidence="2" key="1">
    <citation type="submission" date="2022-04" db="EMBL/GenBank/DDBJ databases">
        <title>A functionally conserved STORR gene fusion in Papaver species that diverged 16.8 million years ago.</title>
        <authorList>
            <person name="Catania T."/>
        </authorList>
    </citation>
    <scope>NUCLEOTIDE SEQUENCE</scope>
    <source>
        <strain evidence="2">S-188037</strain>
    </source>
</reference>
<feature type="non-terminal residue" evidence="2">
    <location>
        <position position="147"/>
    </location>
</feature>
<dbReference type="GO" id="GO:0010073">
    <property type="term" value="P:meristem maintenance"/>
    <property type="evidence" value="ECO:0007669"/>
    <property type="project" value="InterPro"/>
</dbReference>
<dbReference type="EMBL" id="JAJJMB010014398">
    <property type="protein sequence ID" value="KAI3860644.1"/>
    <property type="molecule type" value="Genomic_DNA"/>
</dbReference>
<organism evidence="2 3">
    <name type="scientific">Papaver atlanticum</name>
    <dbReference type="NCBI Taxonomy" id="357466"/>
    <lineage>
        <taxon>Eukaryota</taxon>
        <taxon>Viridiplantae</taxon>
        <taxon>Streptophyta</taxon>
        <taxon>Embryophyta</taxon>
        <taxon>Tracheophyta</taxon>
        <taxon>Spermatophyta</taxon>
        <taxon>Magnoliopsida</taxon>
        <taxon>Ranunculales</taxon>
        <taxon>Papaveraceae</taxon>
        <taxon>Papaveroideae</taxon>
        <taxon>Papaver</taxon>
    </lineage>
</organism>
<gene>
    <name evidence="2" type="ORF">MKW98_017279</name>
</gene>
<dbReference type="PANTHER" id="PTHR46033:SF8">
    <property type="entry name" value="PROTEIN MAINTENANCE OF MERISTEMS-LIKE"/>
    <property type="match status" value="1"/>
</dbReference>